<feature type="region of interest" description="Disordered" evidence="1">
    <location>
        <begin position="1"/>
        <end position="35"/>
    </location>
</feature>
<evidence type="ECO:0000313" key="4">
    <source>
        <dbReference type="WBParaSite" id="PgR003_g059_t02"/>
    </source>
</evidence>
<dbReference type="InterPro" id="IPR036867">
    <property type="entry name" value="R3H_dom_sf"/>
</dbReference>
<feature type="domain" description="R3H" evidence="2">
    <location>
        <begin position="53"/>
        <end position="94"/>
    </location>
</feature>
<reference evidence="4" key="1">
    <citation type="submission" date="2022-11" db="UniProtKB">
        <authorList>
            <consortium name="WormBaseParasite"/>
        </authorList>
    </citation>
    <scope>IDENTIFICATION</scope>
</reference>
<dbReference type="Gene3D" id="3.30.1370.50">
    <property type="entry name" value="R3H-like domain"/>
    <property type="match status" value="1"/>
</dbReference>
<sequence length="98" mass="11027">TSAGSWRKKSASKQARMSRGVGFRRGRGAGSYSSRLSADGECIDKIFEKMILLRLEGFRDGPETELKLEPMNREQRRFTHHVAGRLDLKSHSTGLVFS</sequence>
<dbReference type="GO" id="GO:0003676">
    <property type="term" value="F:nucleic acid binding"/>
    <property type="evidence" value="ECO:0007669"/>
    <property type="project" value="InterPro"/>
</dbReference>
<dbReference type="CDD" id="cd02325">
    <property type="entry name" value="R3H"/>
    <property type="match status" value="1"/>
</dbReference>
<organism evidence="3 4">
    <name type="scientific">Parascaris univalens</name>
    <name type="common">Nematode worm</name>
    <dbReference type="NCBI Taxonomy" id="6257"/>
    <lineage>
        <taxon>Eukaryota</taxon>
        <taxon>Metazoa</taxon>
        <taxon>Ecdysozoa</taxon>
        <taxon>Nematoda</taxon>
        <taxon>Chromadorea</taxon>
        <taxon>Rhabditida</taxon>
        <taxon>Spirurina</taxon>
        <taxon>Ascaridomorpha</taxon>
        <taxon>Ascaridoidea</taxon>
        <taxon>Ascarididae</taxon>
        <taxon>Parascaris</taxon>
    </lineage>
</organism>
<dbReference type="Pfam" id="PF01424">
    <property type="entry name" value="R3H"/>
    <property type="match status" value="1"/>
</dbReference>
<dbReference type="WBParaSite" id="PgR003_g059_t02">
    <property type="protein sequence ID" value="PgR003_g059_t02"/>
    <property type="gene ID" value="PgR003_g059"/>
</dbReference>
<evidence type="ECO:0000256" key="1">
    <source>
        <dbReference type="SAM" id="MobiDB-lite"/>
    </source>
</evidence>
<dbReference type="Proteomes" id="UP000887569">
    <property type="component" value="Unplaced"/>
</dbReference>
<evidence type="ECO:0000313" key="3">
    <source>
        <dbReference type="Proteomes" id="UP000887569"/>
    </source>
</evidence>
<dbReference type="AlphaFoldDB" id="A0A915A8P7"/>
<dbReference type="SUPFAM" id="SSF82708">
    <property type="entry name" value="R3H domain"/>
    <property type="match status" value="1"/>
</dbReference>
<evidence type="ECO:0000259" key="2">
    <source>
        <dbReference type="Pfam" id="PF01424"/>
    </source>
</evidence>
<protein>
    <submittedName>
        <fullName evidence="4">R3H domain-containing protein</fullName>
    </submittedName>
</protein>
<accession>A0A915A8P7</accession>
<feature type="compositionally biased region" description="Basic residues" evidence="1">
    <location>
        <begin position="1"/>
        <end position="11"/>
    </location>
</feature>
<proteinExistence type="predicted"/>
<dbReference type="InterPro" id="IPR001374">
    <property type="entry name" value="R3H_dom"/>
</dbReference>
<name>A0A915A8P7_PARUN</name>
<keyword evidence="3" id="KW-1185">Reference proteome</keyword>